<evidence type="ECO:0000313" key="4">
    <source>
        <dbReference type="Proteomes" id="UP000002358"/>
    </source>
</evidence>
<evidence type="ECO:0008006" key="5">
    <source>
        <dbReference type="Google" id="ProtNLM"/>
    </source>
</evidence>
<dbReference type="InParanoid" id="A0A7M7LND2"/>
<accession>A0A7M7LND2</accession>
<dbReference type="EnsemblMetazoa" id="XM_003424278">
    <property type="protein sequence ID" value="XP_003424326"/>
    <property type="gene ID" value="LOC100678472"/>
</dbReference>
<dbReference type="OrthoDB" id="1668230at2759"/>
<sequence>MESQLSPRFKKFIKKCLNDEFSSSIEENLKGDRDPYDVAQKIINSREMTELSHAIRTSFVEQIDASRATTRLNSAATSRPQTSLSFVSDLSAGDDWSLKANGTDEFGQIVEQMGQDQPDHVRLAGYEALLETELANLPTSNSWEALLKTLRDGLTDDSRSVFEASLLVHAKLLNCPQYLGAYSNLLSAYTEQCHSKKLFDTLPNLLSGVNFKIFLHEKLFRMMRLILDEHEELLKTSRAGDKFVEEAIEQFVAFVCSHSIFSTAQLRQLSALNIIALLEPQAGWSRKWLHALHTRKILCAALSKSPSLLHFVVACVKRGLDQQAGPVSVTICDEPADVFVSGDSIEVFTYLHCLHLLTQLCSYSTGRTLLSESQTNESFSIPDFLAGLLSSLNALAASDASNGIYETVRSALKTLLKRPPILYDARFHRMALSPLERPEQMRLWPHSLDVLGHMLDTQDGPNFLMTEYRINSAASLENSRSPSCPLMTILAYAADMLRQPVAVMSVEHVVQLFRFVGRIFAIHEIFYIVEEMVRENFYPSVTYLYSKLDKYYIENENKTQYLDKAVKEMLLSVVSIPLGLQMLSNEPLVLEELIRGSIAPVRASWSDFNVVSFISNAGFLSRGTEILLDLAPHVLSTPLAEVCKVLEDPQQFHDPWENADVKLFLHVLSLFSLNTSCFMAFMTSANEASQEDSGEYLTNLYELFQHFIDIDSQYHHLGLLSLKVIIWNLDIYIYLINLLDFQNEMLKFQEYGSYEHDESLDVKSNYIVDECSLLRHTILLNCYYVRHKRKEYMVTPEESRLFSKLPPAEGIDDDFVKRSPSQSNLTTWLQDTGPGLRDHNWVLQTRRAHRSSPAPMQNAVLINLLDQMEQAVEQVEWVDRFKWDPDLKCSDDYWLPEELHGIDLVVHYGVINGQLERTGDSKHNLKVFIQSSHDFINYNKSLQFEGFDWFLSTIFLICSGNVEKAKTFVTQILRFPSAIFMWPALAQAVDESNEEEASTRFLFAHLLENIVSQEFPTIKFALKNECGIDWWMICDRQLTQCFWGILPWSEIMHYLAICITHPPDYVVYYCASLLNHCEGEMLKNIMKGKLWPEDMILEDYRIHSQMGFMDRLGKRHGGKVLPPLTQRKLNIQDNEGNS</sequence>
<protein>
    <recommendedName>
        <fullName evidence="5">Protein broad-minded</fullName>
    </recommendedName>
</protein>
<evidence type="ECO:0000313" key="3">
    <source>
        <dbReference type="EnsemblMetazoa" id="XP_003424326"/>
    </source>
</evidence>
<keyword evidence="4" id="KW-1185">Reference proteome</keyword>
<dbReference type="OMA" id="KQPFSIM"/>
<name>A0A7M7LND2_NASVI</name>
<evidence type="ECO:0000259" key="1">
    <source>
        <dbReference type="Pfam" id="PF14961"/>
    </source>
</evidence>
<dbReference type="KEGG" id="nvi:100678472"/>
<dbReference type="Pfam" id="PF14961">
    <property type="entry name" value="BROMI"/>
    <property type="match status" value="1"/>
</dbReference>
<dbReference type="AlphaFoldDB" id="A0A7M7LND2"/>
<evidence type="ECO:0000259" key="2">
    <source>
        <dbReference type="Pfam" id="PF23440"/>
    </source>
</evidence>
<feature type="domain" description="BROMI middle region" evidence="1">
    <location>
        <begin position="106"/>
        <end position="371"/>
    </location>
</feature>
<dbReference type="Proteomes" id="UP000002358">
    <property type="component" value="Unassembled WGS sequence"/>
</dbReference>
<dbReference type="InterPro" id="IPR055392">
    <property type="entry name" value="BROMI_C"/>
</dbReference>
<reference evidence="3" key="1">
    <citation type="submission" date="2021-01" db="UniProtKB">
        <authorList>
            <consortium name="EnsemblMetazoa"/>
        </authorList>
    </citation>
    <scope>IDENTIFICATION</scope>
</reference>
<dbReference type="Pfam" id="PF23440">
    <property type="entry name" value="BROMI_C"/>
    <property type="match status" value="1"/>
</dbReference>
<gene>
    <name evidence="3" type="primary">100678472</name>
</gene>
<feature type="domain" description="BROMI C-terminal Rab TBC-like" evidence="2">
    <location>
        <begin position="729"/>
        <end position="1120"/>
    </location>
</feature>
<dbReference type="InterPro" id="IPR032735">
    <property type="entry name" value="BROMI_M"/>
</dbReference>
<organism evidence="3 4">
    <name type="scientific">Nasonia vitripennis</name>
    <name type="common">Parasitic wasp</name>
    <dbReference type="NCBI Taxonomy" id="7425"/>
    <lineage>
        <taxon>Eukaryota</taxon>
        <taxon>Metazoa</taxon>
        <taxon>Ecdysozoa</taxon>
        <taxon>Arthropoda</taxon>
        <taxon>Hexapoda</taxon>
        <taxon>Insecta</taxon>
        <taxon>Pterygota</taxon>
        <taxon>Neoptera</taxon>
        <taxon>Endopterygota</taxon>
        <taxon>Hymenoptera</taxon>
        <taxon>Apocrita</taxon>
        <taxon>Proctotrupomorpha</taxon>
        <taxon>Chalcidoidea</taxon>
        <taxon>Pteromalidae</taxon>
        <taxon>Pteromalinae</taxon>
        <taxon>Nasonia</taxon>
    </lineage>
</organism>
<proteinExistence type="predicted"/>